<gene>
    <name evidence="1" type="ORF">L596_007323</name>
</gene>
<reference evidence="1 2" key="1">
    <citation type="journal article" date="2015" name="Genome Biol.">
        <title>Comparative genomics of Steinernema reveals deeply conserved gene regulatory networks.</title>
        <authorList>
            <person name="Dillman A.R."/>
            <person name="Macchietto M."/>
            <person name="Porter C.F."/>
            <person name="Rogers A."/>
            <person name="Williams B."/>
            <person name="Antoshechkin I."/>
            <person name="Lee M.M."/>
            <person name="Goodwin Z."/>
            <person name="Lu X."/>
            <person name="Lewis E.E."/>
            <person name="Goodrich-Blair H."/>
            <person name="Stock S.P."/>
            <person name="Adams B.J."/>
            <person name="Sternberg P.W."/>
            <person name="Mortazavi A."/>
        </authorList>
    </citation>
    <scope>NUCLEOTIDE SEQUENCE [LARGE SCALE GENOMIC DNA]</scope>
    <source>
        <strain evidence="1 2">ALL</strain>
    </source>
</reference>
<evidence type="ECO:0000313" key="2">
    <source>
        <dbReference type="Proteomes" id="UP000298663"/>
    </source>
</evidence>
<dbReference type="EMBL" id="AZBU02000002">
    <property type="protein sequence ID" value="TKR92726.1"/>
    <property type="molecule type" value="Genomic_DNA"/>
</dbReference>
<dbReference type="Proteomes" id="UP000298663">
    <property type="component" value="Unassembled WGS sequence"/>
</dbReference>
<reference evidence="1 2" key="2">
    <citation type="journal article" date="2019" name="G3 (Bethesda)">
        <title>Hybrid Assembly of the Genome of the Entomopathogenic Nematode Steinernema carpocapsae Identifies the X-Chromosome.</title>
        <authorList>
            <person name="Serra L."/>
            <person name="Macchietto M."/>
            <person name="Macias-Munoz A."/>
            <person name="McGill C.J."/>
            <person name="Rodriguez I.M."/>
            <person name="Rodriguez B."/>
            <person name="Murad R."/>
            <person name="Mortazavi A."/>
        </authorList>
    </citation>
    <scope>NUCLEOTIDE SEQUENCE [LARGE SCALE GENOMIC DNA]</scope>
    <source>
        <strain evidence="1 2">ALL</strain>
    </source>
</reference>
<evidence type="ECO:0000313" key="1">
    <source>
        <dbReference type="EMBL" id="TKR92726.1"/>
    </source>
</evidence>
<sequence length="169" mass="19481">MRRRVARSRTAAEITEEILFCNGVLARVPPGSKNKNKQSFFFLSLPAATLQGFLAVEIAPLGRPERSRNHWTVTLRSRSRKMSAGNDGGQRKTAEPGLLGAGKQQLRAFRSKLYKGKDVEQRKRYHLDYERKAHRDLILEETEVPFVVSYGQRRFRGFQTTQISLRDYR</sequence>
<name>A0A4U5P915_STECR</name>
<comment type="caution">
    <text evidence="1">The sequence shown here is derived from an EMBL/GenBank/DDBJ whole genome shotgun (WGS) entry which is preliminary data.</text>
</comment>
<protein>
    <submittedName>
        <fullName evidence="1">Uncharacterized protein</fullName>
    </submittedName>
</protein>
<organism evidence="1 2">
    <name type="scientific">Steinernema carpocapsae</name>
    <name type="common">Entomopathogenic nematode</name>
    <dbReference type="NCBI Taxonomy" id="34508"/>
    <lineage>
        <taxon>Eukaryota</taxon>
        <taxon>Metazoa</taxon>
        <taxon>Ecdysozoa</taxon>
        <taxon>Nematoda</taxon>
        <taxon>Chromadorea</taxon>
        <taxon>Rhabditida</taxon>
        <taxon>Tylenchina</taxon>
        <taxon>Panagrolaimomorpha</taxon>
        <taxon>Strongyloidoidea</taxon>
        <taxon>Steinernematidae</taxon>
        <taxon>Steinernema</taxon>
    </lineage>
</organism>
<keyword evidence="2" id="KW-1185">Reference proteome</keyword>
<proteinExistence type="predicted"/>
<dbReference type="AlphaFoldDB" id="A0A4U5P915"/>
<accession>A0A4U5P915</accession>